<dbReference type="CDD" id="cd00840">
    <property type="entry name" value="MPP_Mre11_N"/>
    <property type="match status" value="1"/>
</dbReference>
<dbReference type="SUPFAM" id="SSF56300">
    <property type="entry name" value="Metallo-dependent phosphatases"/>
    <property type="match status" value="1"/>
</dbReference>
<dbReference type="InterPro" id="IPR004843">
    <property type="entry name" value="Calcineurin-like_PHP"/>
</dbReference>
<name>A0A5C6W1Y3_9BACI</name>
<dbReference type="AlphaFoldDB" id="A0A5C6W1Y3"/>
<sequence>MKQIKFIHTADLHLDSPFVGLKHMPSHLFEKIRESTFQAFTKLVTFAIKEEIDFVLIAGDLYDGEDRSLKAQLKLKTEFERLAKVGIEVYVIHGNHDHMSGKWLNIEWPDNVHVFSSEKVECKEFMKNGSLLAYLYGYSYPTRAVMENMTKHYVRKDNPSVYHIGMLHGSVEGNKEHDVYSPFKVSELISKDFDYWALGHIHKRHVLHHSNPMIAYPGNIQGRHRKETGEKGFYVVELEDHEVRTEFISTEEIIWKEVEVSIEGITTISELIQKCEQIIFAMKQTNKSTCLTFVLTGIDSFSTTIHGQDVQGDLVDILNDQAKETEYFVWVVKLINQTSQPRENNPKLEAFLFDLHKTVENYQSFDEIMEPLSKHLVFRQYIEGYTTDERKQLLKDAEQLLHRELLQNNESK</sequence>
<evidence type="ECO:0000256" key="1">
    <source>
        <dbReference type="ARBA" id="ARBA00022801"/>
    </source>
</evidence>
<accession>A0A5C6W1Y3</accession>
<keyword evidence="1" id="KW-0378">Hydrolase</keyword>
<dbReference type="EMBL" id="VOQF01000008">
    <property type="protein sequence ID" value="TXC89722.1"/>
    <property type="molecule type" value="Genomic_DNA"/>
</dbReference>
<dbReference type="Gene3D" id="3.60.21.10">
    <property type="match status" value="1"/>
</dbReference>
<dbReference type="RefSeq" id="WP_146949520.1">
    <property type="nucleotide sequence ID" value="NZ_VOQF01000008.1"/>
</dbReference>
<evidence type="ECO:0000313" key="4">
    <source>
        <dbReference type="Proteomes" id="UP000321363"/>
    </source>
</evidence>
<organism evidence="3 4">
    <name type="scientific">Metabacillus litoralis</name>
    <dbReference type="NCBI Taxonomy" id="152268"/>
    <lineage>
        <taxon>Bacteria</taxon>
        <taxon>Bacillati</taxon>
        <taxon>Bacillota</taxon>
        <taxon>Bacilli</taxon>
        <taxon>Bacillales</taxon>
        <taxon>Bacillaceae</taxon>
        <taxon>Metabacillus</taxon>
    </lineage>
</organism>
<evidence type="ECO:0000259" key="2">
    <source>
        <dbReference type="Pfam" id="PF00149"/>
    </source>
</evidence>
<dbReference type="PIRSF" id="PIRSF033091">
    <property type="entry name" value="Pesterase_YhaO"/>
    <property type="match status" value="1"/>
</dbReference>
<dbReference type="InterPro" id="IPR014576">
    <property type="entry name" value="Pesterase_YhaO"/>
</dbReference>
<gene>
    <name evidence="3" type="ORF">FS935_15255</name>
</gene>
<keyword evidence="3" id="KW-0540">Nuclease</keyword>
<dbReference type="PANTHER" id="PTHR30337">
    <property type="entry name" value="COMPONENT OF ATP-DEPENDENT DSDNA EXONUCLEASE"/>
    <property type="match status" value="1"/>
</dbReference>
<comment type="caution">
    <text evidence="3">The sequence shown here is derived from an EMBL/GenBank/DDBJ whole genome shotgun (WGS) entry which is preliminary data.</text>
</comment>
<protein>
    <submittedName>
        <fullName evidence="3">DNA repair exonuclease</fullName>
    </submittedName>
</protein>
<dbReference type="PANTHER" id="PTHR30337:SF7">
    <property type="entry name" value="PHOSPHOESTERASE"/>
    <property type="match status" value="1"/>
</dbReference>
<evidence type="ECO:0000313" key="3">
    <source>
        <dbReference type="EMBL" id="TXC89722.1"/>
    </source>
</evidence>
<dbReference type="Proteomes" id="UP000321363">
    <property type="component" value="Unassembled WGS sequence"/>
</dbReference>
<feature type="domain" description="Calcineurin-like phosphoesterase" evidence="2">
    <location>
        <begin position="4"/>
        <end position="203"/>
    </location>
</feature>
<keyword evidence="3" id="KW-0269">Exonuclease</keyword>
<proteinExistence type="predicted"/>
<keyword evidence="4" id="KW-1185">Reference proteome</keyword>
<dbReference type="OrthoDB" id="9773856at2"/>
<dbReference type="Pfam" id="PF00149">
    <property type="entry name" value="Metallophos"/>
    <property type="match status" value="1"/>
</dbReference>
<dbReference type="InterPro" id="IPR029052">
    <property type="entry name" value="Metallo-depent_PP-like"/>
</dbReference>
<dbReference type="InterPro" id="IPR041796">
    <property type="entry name" value="Mre11_N"/>
</dbReference>
<dbReference type="GO" id="GO:0004527">
    <property type="term" value="F:exonuclease activity"/>
    <property type="evidence" value="ECO:0007669"/>
    <property type="project" value="UniProtKB-KW"/>
</dbReference>
<dbReference type="InterPro" id="IPR050535">
    <property type="entry name" value="DNA_Repair-Maintenance_Comp"/>
</dbReference>
<reference evidence="3 4" key="1">
    <citation type="journal article" date="2005" name="Int. J. Syst. Evol. Microbiol.">
        <title>Bacillus litoralis sp. nov., isolated from a tidal flat of the Yellow Sea in Korea.</title>
        <authorList>
            <person name="Yoon J.H."/>
            <person name="Oh T.K."/>
        </authorList>
    </citation>
    <scope>NUCLEOTIDE SEQUENCE [LARGE SCALE GENOMIC DNA]</scope>
    <source>
        <strain evidence="3 4">SW-211</strain>
    </source>
</reference>